<sequence length="61" mass="6985">MEKKLKVIRDTLPEEFRDREALDGVAAWLEAEPQRIDIATATVESPAGWLLRLVNHIRGMK</sequence>
<dbReference type="AlphaFoldDB" id="A0AAX2UZ38"/>
<comment type="caution">
    <text evidence="1">The sequence shown here is derived from an EMBL/GenBank/DDBJ whole genome shotgun (WGS) entry which is preliminary data.</text>
</comment>
<evidence type="ECO:0000313" key="1">
    <source>
        <dbReference type="EMBL" id="TNF65661.1"/>
    </source>
</evidence>
<gene>
    <name evidence="1" type="ORF">FBF48_10340</name>
</gene>
<dbReference type="Proteomes" id="UP000308186">
    <property type="component" value="Unassembled WGS sequence"/>
</dbReference>
<accession>A0AAX2UZ38</accession>
<reference evidence="1 2" key="1">
    <citation type="submission" date="2019-06" db="EMBL/GenBank/DDBJ databases">
        <title>Genome Announcement To Ensure Probiotic Safety of Streptococcus salivarius UBSS01.</title>
        <authorList>
            <person name="Sulthana A."/>
            <person name="Lakshmi S.G."/>
            <person name="Madempudi R.S."/>
        </authorList>
    </citation>
    <scope>NUCLEOTIDE SEQUENCE [LARGE SCALE GENOMIC DNA]</scope>
    <source>
        <strain evidence="1 2">UBSS01</strain>
    </source>
</reference>
<dbReference type="EMBL" id="VDCW01000025">
    <property type="protein sequence ID" value="TNF65661.1"/>
    <property type="molecule type" value="Genomic_DNA"/>
</dbReference>
<dbReference type="RefSeq" id="WP_139724874.1">
    <property type="nucleotide sequence ID" value="NZ_VDCW01000025.1"/>
</dbReference>
<protein>
    <submittedName>
        <fullName evidence="1">Uncharacterized protein</fullName>
    </submittedName>
</protein>
<organism evidence="1 2">
    <name type="scientific">Streptococcus salivarius</name>
    <dbReference type="NCBI Taxonomy" id="1304"/>
    <lineage>
        <taxon>Bacteria</taxon>
        <taxon>Bacillati</taxon>
        <taxon>Bacillota</taxon>
        <taxon>Bacilli</taxon>
        <taxon>Lactobacillales</taxon>
        <taxon>Streptococcaceae</taxon>
        <taxon>Streptococcus</taxon>
    </lineage>
</organism>
<evidence type="ECO:0000313" key="2">
    <source>
        <dbReference type="Proteomes" id="UP000308186"/>
    </source>
</evidence>
<name>A0AAX2UZ38_STRSL</name>
<proteinExistence type="predicted"/>